<keyword evidence="2" id="KW-1185">Reference proteome</keyword>
<proteinExistence type="predicted"/>
<gene>
    <name evidence="1" type="ORF">RHMOL_Rhmol03G0016700</name>
</gene>
<evidence type="ECO:0000313" key="1">
    <source>
        <dbReference type="EMBL" id="KAI8562207.1"/>
    </source>
</evidence>
<evidence type="ECO:0000313" key="2">
    <source>
        <dbReference type="Proteomes" id="UP001062846"/>
    </source>
</evidence>
<name>A0ACC0P983_RHOML</name>
<protein>
    <submittedName>
        <fullName evidence="1">Uncharacterized protein</fullName>
    </submittedName>
</protein>
<dbReference type="EMBL" id="CM046390">
    <property type="protein sequence ID" value="KAI8562207.1"/>
    <property type="molecule type" value="Genomic_DNA"/>
</dbReference>
<organism evidence="1 2">
    <name type="scientific">Rhododendron molle</name>
    <name type="common">Chinese azalea</name>
    <name type="synonym">Azalea mollis</name>
    <dbReference type="NCBI Taxonomy" id="49168"/>
    <lineage>
        <taxon>Eukaryota</taxon>
        <taxon>Viridiplantae</taxon>
        <taxon>Streptophyta</taxon>
        <taxon>Embryophyta</taxon>
        <taxon>Tracheophyta</taxon>
        <taxon>Spermatophyta</taxon>
        <taxon>Magnoliopsida</taxon>
        <taxon>eudicotyledons</taxon>
        <taxon>Gunneridae</taxon>
        <taxon>Pentapetalae</taxon>
        <taxon>asterids</taxon>
        <taxon>Ericales</taxon>
        <taxon>Ericaceae</taxon>
        <taxon>Ericoideae</taxon>
        <taxon>Rhodoreae</taxon>
        <taxon>Rhododendron</taxon>
    </lineage>
</organism>
<accession>A0ACC0P983</accession>
<reference evidence="1" key="1">
    <citation type="submission" date="2022-02" db="EMBL/GenBank/DDBJ databases">
        <title>Plant Genome Project.</title>
        <authorList>
            <person name="Zhang R.-G."/>
        </authorList>
    </citation>
    <scope>NUCLEOTIDE SEQUENCE</scope>
    <source>
        <strain evidence="1">AT1</strain>
    </source>
</reference>
<dbReference type="Proteomes" id="UP001062846">
    <property type="component" value="Chromosome 3"/>
</dbReference>
<sequence length="214" mass="23806">MWVRNQLREELNRRLGFRICPPVSEIKPPPPRVPPPPPSTRSSTSSPFALPASASSSPPLPSPFTVFSLLLITYFGIVSGIIYDVIVKPPGIGSTQDHHTGTVKPVIFLPGRVNSQYIIDRPDPYTPCPPPMIGRGSYEPRPQRLLRASSAWLALQAHRFSEIKHKCRHIISYAFNFDDGVGPNDHFDFSSRYAAIPVLAKLLMDLGRDAPVFR</sequence>
<comment type="caution">
    <text evidence="1">The sequence shown here is derived from an EMBL/GenBank/DDBJ whole genome shotgun (WGS) entry which is preliminary data.</text>
</comment>